<reference evidence="1" key="1">
    <citation type="submission" date="2023-09" db="EMBL/GenBank/DDBJ databases">
        <title>First report of Pseudomonas coleopterorum DJ13 causing leaf spot on Rhododendron pulchrum Sweet in China.</title>
        <authorList>
            <person name="Zhang Y."/>
        </authorList>
    </citation>
    <scope>NUCLEOTIDE SEQUENCE</scope>
    <source>
        <strain evidence="1">DJ13</strain>
    </source>
</reference>
<sequence length="486" mass="51949">MTAVTEQASGSLIHAQTANSTFQVVEAFSGTLDADALSTQATVKVAYPTLDARDTVGIRWGGIAVRDSPIQTATSSGELNFAVPKAWVSENIGRSVTLTYSYKEGGTGTLYTSTPLSIAVTGAQSSTTFDVVEAVNGTLNADALNTQATVKVAYPTLDARDTVGIRWSGIAVRDSPIQTATSSGELNFAVPKAWVSENIGRSVTLTYSYKEGGTGALYTSAPINLQIAGTTPIGQQVAVNLNARFKSTVEKCSNDTPAYYCSGVMLRSTETGNYDPWDPSPSAVKLDGVSFSYIRSDAYVNSFYHNHGFVFLPQEQAIAKGQAPDYLCIYAYDAGTIVGARSDKGCGLKVRSLNAADLSSCSAKGVRTPAQWYAYTQEIPNRDYQCSLSTKDAVQFATSLKVRASKPNNMDSIWNEVMVKTWPQGAGVNLPIEAFFYTDNGLSGAKTAQTKFKQKTNLVIPIVRVDFSKSASGPFSYEATDQAVQP</sequence>
<protein>
    <submittedName>
        <fullName evidence="1">Uncharacterized protein</fullName>
    </submittedName>
</protein>
<dbReference type="RefSeq" id="WP_310792461.1">
    <property type="nucleotide sequence ID" value="NZ_CP134081.1"/>
</dbReference>
<proteinExistence type="predicted"/>
<dbReference type="AlphaFoldDB" id="A0AAJ6MU52"/>
<dbReference type="EMBL" id="CP134081">
    <property type="protein sequence ID" value="WNC10766.1"/>
    <property type="molecule type" value="Genomic_DNA"/>
</dbReference>
<dbReference type="Proteomes" id="UP001258207">
    <property type="component" value="Chromosome"/>
</dbReference>
<evidence type="ECO:0000313" key="1">
    <source>
        <dbReference type="EMBL" id="WNC10766.1"/>
    </source>
</evidence>
<gene>
    <name evidence="1" type="ORF">RI108_04875</name>
</gene>
<evidence type="ECO:0000313" key="2">
    <source>
        <dbReference type="Proteomes" id="UP001258207"/>
    </source>
</evidence>
<name>A0AAJ6MU52_9PSED</name>
<organism evidence="1 2">
    <name type="scientific">Pseudomonas coleopterorum</name>
    <dbReference type="NCBI Taxonomy" id="1605838"/>
    <lineage>
        <taxon>Bacteria</taxon>
        <taxon>Pseudomonadati</taxon>
        <taxon>Pseudomonadota</taxon>
        <taxon>Gammaproteobacteria</taxon>
        <taxon>Pseudomonadales</taxon>
        <taxon>Pseudomonadaceae</taxon>
        <taxon>Pseudomonas</taxon>
    </lineage>
</organism>
<accession>A0AAJ6MU52</accession>